<protein>
    <submittedName>
        <fullName evidence="2">(Atlantic silverside) hypothetical protein</fullName>
    </submittedName>
</protein>
<feature type="region of interest" description="Disordered" evidence="1">
    <location>
        <begin position="1"/>
        <end position="33"/>
    </location>
</feature>
<dbReference type="AlphaFoldDB" id="A0A8S4AYN1"/>
<dbReference type="PANTHER" id="PTHR21580">
    <property type="entry name" value="SHIPPO-1-RELATED"/>
    <property type="match status" value="1"/>
</dbReference>
<dbReference type="InterPro" id="IPR010736">
    <property type="entry name" value="SHIPPO-rpt"/>
</dbReference>
<evidence type="ECO:0000313" key="2">
    <source>
        <dbReference type="EMBL" id="CAG5923553.1"/>
    </source>
</evidence>
<dbReference type="Pfam" id="PF07004">
    <property type="entry name" value="SHIPPO-rpt"/>
    <property type="match status" value="5"/>
</dbReference>
<evidence type="ECO:0000313" key="3">
    <source>
        <dbReference type="Proteomes" id="UP000677803"/>
    </source>
</evidence>
<dbReference type="PANTHER" id="PTHR21580:SF60">
    <property type="entry name" value="SPERM-TAIL PG-RICH REPEAT-CONTAINING PROTEIN 2"/>
    <property type="match status" value="1"/>
</dbReference>
<gene>
    <name evidence="2" type="ORF">MMEN_LOCUS10662</name>
</gene>
<name>A0A8S4AYN1_9TELE</name>
<proteinExistence type="predicted"/>
<dbReference type="EMBL" id="CAJRST010011112">
    <property type="protein sequence ID" value="CAG5923553.1"/>
    <property type="molecule type" value="Genomic_DNA"/>
</dbReference>
<keyword evidence="3" id="KW-1185">Reference proteome</keyword>
<comment type="caution">
    <text evidence="2">The sequence shown here is derived from an EMBL/GenBank/DDBJ whole genome shotgun (WGS) entry which is preliminary data.</text>
</comment>
<evidence type="ECO:0000256" key="1">
    <source>
        <dbReference type="SAM" id="MobiDB-lite"/>
    </source>
</evidence>
<sequence length="573" mass="63325">MYGRAPRVTFAATSGAPSTVGPGSYDVSPTSRREDGYAPFLSLSDRMSIFSNSSERTPGPGEYDPSPVQGNIHGGQSLQNCSKRFKEVRSEVPGPGAYNVLPPSRNVRSAMKANVGQPERLGRLMAKSLQLVHQTHIPSIPSPGQAFGYEENEEGVLCQKQLSLRDTTLGPAYYNLPLYELTFQKYKGVHFGNMTERRGDLKVEVGPGPGQYYPEIIPETHYANVNLPKEQRVKAELVIPRYHELVPQKEEKKGVPGPGQYNIRGQFEKPSSSSSRALKLACPFVYTSERFSEEKEVSPPVGTYNDPRCALELLKRTTGAKKSPFGITAVRFSSDHKRSAAPGPGSYNVFEHGLANESLRKAISEQTRKGGFGSIAQRRFIFYNKNSVEAPCPSQYETGKDKEEGYKKQHSAVFKSTTERLTSSLLAKGSSWRAHTRDDPFIYNVSQSFEKVNRISYSEPRSEGARKRQGCFLSAAPRASFLRCDPSIPGPNQYNPSVKSFSKMTLISSTEDRFKQAKRSNLGPAAYQLSPSVMNTVLKGTFNVTLSNPLSPHGAPALRVSKFTSERLQLGRK</sequence>
<accession>A0A8S4AYN1</accession>
<organism evidence="2 3">
    <name type="scientific">Menidia menidia</name>
    <name type="common">Atlantic silverside</name>
    <dbReference type="NCBI Taxonomy" id="238744"/>
    <lineage>
        <taxon>Eukaryota</taxon>
        <taxon>Metazoa</taxon>
        <taxon>Chordata</taxon>
        <taxon>Craniata</taxon>
        <taxon>Vertebrata</taxon>
        <taxon>Euteleostomi</taxon>
        <taxon>Actinopterygii</taxon>
        <taxon>Neopterygii</taxon>
        <taxon>Teleostei</taxon>
        <taxon>Neoteleostei</taxon>
        <taxon>Acanthomorphata</taxon>
        <taxon>Ovalentaria</taxon>
        <taxon>Atherinomorphae</taxon>
        <taxon>Atheriniformes</taxon>
        <taxon>Atherinopsidae</taxon>
        <taxon>Menidiinae</taxon>
        <taxon>Menidia</taxon>
    </lineage>
</organism>
<dbReference type="InterPro" id="IPR051291">
    <property type="entry name" value="CIMAP"/>
</dbReference>
<dbReference type="OrthoDB" id="406368at2759"/>
<dbReference type="Proteomes" id="UP000677803">
    <property type="component" value="Unassembled WGS sequence"/>
</dbReference>
<reference evidence="2" key="1">
    <citation type="submission" date="2021-05" db="EMBL/GenBank/DDBJ databases">
        <authorList>
            <person name="Tigano A."/>
        </authorList>
    </citation>
    <scope>NUCLEOTIDE SEQUENCE</scope>
</reference>
<feature type="region of interest" description="Disordered" evidence="1">
    <location>
        <begin position="50"/>
        <end position="74"/>
    </location>
</feature>